<dbReference type="CDD" id="cd03454">
    <property type="entry name" value="YdeM"/>
    <property type="match status" value="1"/>
</dbReference>
<reference evidence="2 3" key="1">
    <citation type="submission" date="2019-01" db="EMBL/GenBank/DDBJ databases">
        <title>Genome sequencing of strain FW100M-2.</title>
        <authorList>
            <person name="Heo J."/>
            <person name="Kim S.-J."/>
            <person name="Kim J.-S."/>
            <person name="Hong S.-B."/>
            <person name="Kwon S.-W."/>
        </authorList>
    </citation>
    <scope>NUCLEOTIDE SEQUENCE [LARGE SCALE GENOMIC DNA]</scope>
    <source>
        <strain evidence="2 3">FW100M-2</strain>
    </source>
</reference>
<sequence length="141" mass="15746">MKYDDFEIGQTYETAQYLFTKADIMAFASEYDPQYMHLDEAKAAQGRFGGIIASGMQTMAVAFKLWVQLGMYGDEVVAGTGMNNVRFIRPVYPGNRIRTKAEVIGKTDKNSDNGIVTVLLTAVNEKDERVFTAELSALIRK</sequence>
<dbReference type="OrthoDB" id="9801625at2"/>
<dbReference type="InterPro" id="IPR029069">
    <property type="entry name" value="HotDog_dom_sf"/>
</dbReference>
<gene>
    <name evidence="2" type="ORF">ET464_17555</name>
</gene>
<name>A0A4P6FDD3_9BACL</name>
<feature type="domain" description="MaoC-like" evidence="1">
    <location>
        <begin position="7"/>
        <end position="122"/>
    </location>
</feature>
<dbReference type="PANTHER" id="PTHR43664">
    <property type="entry name" value="MONOAMINE OXIDASE-RELATED"/>
    <property type="match status" value="1"/>
</dbReference>
<evidence type="ECO:0000313" key="2">
    <source>
        <dbReference type="EMBL" id="QAY68588.1"/>
    </source>
</evidence>
<dbReference type="InterPro" id="IPR052342">
    <property type="entry name" value="MCH/BMMD"/>
</dbReference>
<dbReference type="RefSeq" id="WP_129444539.1">
    <property type="nucleotide sequence ID" value="NZ_CP035492.1"/>
</dbReference>
<dbReference type="InterPro" id="IPR002539">
    <property type="entry name" value="MaoC-like_dom"/>
</dbReference>
<keyword evidence="3" id="KW-1185">Reference proteome</keyword>
<dbReference type="SUPFAM" id="SSF54637">
    <property type="entry name" value="Thioesterase/thiol ester dehydrase-isomerase"/>
    <property type="match status" value="1"/>
</dbReference>
<dbReference type="Gene3D" id="3.10.129.10">
    <property type="entry name" value="Hotdog Thioesterase"/>
    <property type="match status" value="1"/>
</dbReference>
<protein>
    <submittedName>
        <fullName evidence="2">MaoC family dehydratase</fullName>
    </submittedName>
</protein>
<accession>A0A4P6FDD3</accession>
<proteinExistence type="predicted"/>
<organism evidence="2 3">
    <name type="scientific">Paenibacillus protaetiae</name>
    <dbReference type="NCBI Taxonomy" id="2509456"/>
    <lineage>
        <taxon>Bacteria</taxon>
        <taxon>Bacillati</taxon>
        <taxon>Bacillota</taxon>
        <taxon>Bacilli</taxon>
        <taxon>Bacillales</taxon>
        <taxon>Paenibacillaceae</taxon>
        <taxon>Paenibacillus</taxon>
    </lineage>
</organism>
<evidence type="ECO:0000313" key="3">
    <source>
        <dbReference type="Proteomes" id="UP000293568"/>
    </source>
</evidence>
<dbReference type="Pfam" id="PF01575">
    <property type="entry name" value="MaoC_dehydratas"/>
    <property type="match status" value="1"/>
</dbReference>
<dbReference type="EMBL" id="CP035492">
    <property type="protein sequence ID" value="QAY68588.1"/>
    <property type="molecule type" value="Genomic_DNA"/>
</dbReference>
<dbReference type="PANTHER" id="PTHR43664:SF1">
    <property type="entry name" value="BETA-METHYLMALYL-COA DEHYDRATASE"/>
    <property type="match status" value="1"/>
</dbReference>
<dbReference type="Proteomes" id="UP000293568">
    <property type="component" value="Chromosome"/>
</dbReference>
<dbReference type="KEGG" id="pprt:ET464_17555"/>
<dbReference type="AlphaFoldDB" id="A0A4P6FDD3"/>
<evidence type="ECO:0000259" key="1">
    <source>
        <dbReference type="Pfam" id="PF01575"/>
    </source>
</evidence>